<evidence type="ECO:0000313" key="18">
    <source>
        <dbReference type="EMBL" id="BAV91614.1"/>
    </source>
</evidence>
<keyword evidence="6 15" id="KW-0460">Magnesium</keyword>
<feature type="binding site" evidence="15">
    <location>
        <position position="81"/>
    </location>
    <ligand>
        <name>Mg(2+)</name>
        <dbReference type="ChEBI" id="CHEBI:18420"/>
    </ligand>
</feature>
<feature type="binding site" evidence="15">
    <location>
        <position position="448"/>
    </location>
    <ligand>
        <name>Mg(2+)</name>
        <dbReference type="ChEBI" id="CHEBI:18420"/>
    </ligand>
</feature>
<dbReference type="InterPro" id="IPR056740">
    <property type="entry name" value="ILV_EDD_C"/>
</dbReference>
<dbReference type="OrthoDB" id="9807077at2"/>
<evidence type="ECO:0000259" key="16">
    <source>
        <dbReference type="Pfam" id="PF00920"/>
    </source>
</evidence>
<dbReference type="Pfam" id="PF00920">
    <property type="entry name" value="ILVD_EDD_N"/>
    <property type="match status" value="1"/>
</dbReference>
<evidence type="ECO:0000313" key="19">
    <source>
        <dbReference type="Proteomes" id="UP000242645"/>
    </source>
</evidence>
<dbReference type="HAMAP" id="MF_00012">
    <property type="entry name" value="IlvD"/>
    <property type="match status" value="1"/>
</dbReference>
<feature type="modified residue" description="N6-carboxylysine" evidence="15">
    <location>
        <position position="124"/>
    </location>
</feature>
<dbReference type="PANTHER" id="PTHR43661:SF3">
    <property type="entry name" value="D-XYLONATE DEHYDRATASE YAGF-RELATED"/>
    <property type="match status" value="1"/>
</dbReference>
<keyword evidence="7 15" id="KW-0408">Iron</keyword>
<comment type="subunit">
    <text evidence="15">Homodimer.</text>
</comment>
<dbReference type="InterPro" id="IPR000581">
    <property type="entry name" value="ILV_EDD_N"/>
</dbReference>
<dbReference type="InterPro" id="IPR042096">
    <property type="entry name" value="Dihydro-acid_dehy_C"/>
</dbReference>
<sequence>MNDERSRKMKDGLEKAPHRSLLYALGLTRAEINRPLVGVVNAASEVVPGHMHLDALASAVKAGVRMSGGTPLEFPAIAVCDGLAMNHEGMRFSLPSREYITDSIEIMARAHAFDALVFIPNCDKCVPGMLMAMLRLNMPSILISGGPMLPGRLNPHTQGDLITVFEAVGRVRVGSMSEEELEHLAERACPGCGACAGMFTANSMNCLAETIGVALPGNGVVPAVSAARVRLAKTAGIKVMHLLERNIRPRDIVTNKAVANAVAVDMALGCSTNTVLHLPAIFGEAGLNISLEIFDEISRNSPNLCKLSPAGKHFMVDLDNAGGIPAVISELDKLGLIHKDCLTVTGATVGENLKVLNARILDPEVIRPVDQAYSRQGGIAILRGSLAPDGAVVKQSAVTQEMMRRDVRARVFDSEQDAMTAILDGKIQPGDGVVIRYEGPRGGPGMREMLSPTAAITGMGLGKDVALLTDGRFSGGTNGAAIGHISPEAAAGGVIALVREGDMIHIDIPCRKLDLLVNEAELERRRAGLAVPQKECPYPVLRRYARQVSSAATGACYSVNAAQ</sequence>
<accession>A0A1J1DWZ5</accession>
<evidence type="ECO:0000256" key="13">
    <source>
        <dbReference type="ARBA" id="ARBA00029437"/>
    </source>
</evidence>
<evidence type="ECO:0000256" key="4">
    <source>
        <dbReference type="ARBA" id="ARBA00022714"/>
    </source>
</evidence>
<keyword evidence="8 15" id="KW-0411">Iron-sulfur</keyword>
<dbReference type="SUPFAM" id="SSF143975">
    <property type="entry name" value="IlvD/EDD N-terminal domain-like"/>
    <property type="match status" value="1"/>
</dbReference>
<comment type="catalytic activity">
    <reaction evidence="11">
        <text>(2R)-2,3-dihydroxy-3-methylbutanoate = 3-methyl-2-oxobutanoate + H2O</text>
        <dbReference type="Rhea" id="RHEA:24809"/>
        <dbReference type="ChEBI" id="CHEBI:11851"/>
        <dbReference type="ChEBI" id="CHEBI:15377"/>
        <dbReference type="ChEBI" id="CHEBI:49072"/>
        <dbReference type="EC" id="4.2.1.9"/>
    </reaction>
    <physiologicalReaction direction="left-to-right" evidence="11">
        <dbReference type="Rhea" id="RHEA:24810"/>
    </physiologicalReaction>
</comment>
<keyword evidence="3 15" id="KW-0028">Amino-acid biosynthesis</keyword>
<evidence type="ECO:0000256" key="11">
    <source>
        <dbReference type="ARBA" id="ARBA00029304"/>
    </source>
</evidence>
<dbReference type="UniPathway" id="UPA00049">
    <property type="reaction ID" value="UER00061"/>
</dbReference>
<comment type="cofactor">
    <cofactor evidence="15">
        <name>[2Fe-2S] cluster</name>
        <dbReference type="ChEBI" id="CHEBI:190135"/>
    </cofactor>
    <text evidence="15">Binds 1 [2Fe-2S] cluster per subunit. This cluster acts as a Lewis acid cofactor.</text>
</comment>
<dbReference type="PROSITE" id="PS00886">
    <property type="entry name" value="ILVD_EDD_1"/>
    <property type="match status" value="1"/>
</dbReference>
<dbReference type="PANTHER" id="PTHR43661">
    <property type="entry name" value="D-XYLONATE DEHYDRATASE"/>
    <property type="match status" value="1"/>
</dbReference>
<evidence type="ECO:0000259" key="17">
    <source>
        <dbReference type="Pfam" id="PF24877"/>
    </source>
</evidence>
<feature type="binding site" description="via carbamate group" evidence="15">
    <location>
        <position position="124"/>
    </location>
    <ligand>
        <name>Mg(2+)</name>
        <dbReference type="ChEBI" id="CHEBI:18420"/>
    </ligand>
</feature>
<comment type="caution">
    <text evidence="15">Lacks conserved residue(s) required for the propagation of feature annotation.</text>
</comment>
<dbReference type="GO" id="GO:0051537">
    <property type="term" value="F:2 iron, 2 sulfur cluster binding"/>
    <property type="evidence" value="ECO:0007669"/>
    <property type="project" value="UniProtKB-UniRule"/>
</dbReference>
<evidence type="ECO:0000256" key="15">
    <source>
        <dbReference type="HAMAP-Rule" id="MF_00012"/>
    </source>
</evidence>
<dbReference type="GO" id="GO:0000287">
    <property type="term" value="F:magnesium ion binding"/>
    <property type="evidence" value="ECO:0007669"/>
    <property type="project" value="UniProtKB-UniRule"/>
</dbReference>
<evidence type="ECO:0000256" key="12">
    <source>
        <dbReference type="ARBA" id="ARBA00029436"/>
    </source>
</evidence>
<gene>
    <name evidence="15 18" type="primary">ilvD</name>
    <name evidence="18" type="ORF">RSDT_0102</name>
</gene>
<dbReference type="GO" id="GO:0004160">
    <property type="term" value="F:dihydroxy-acid dehydratase activity"/>
    <property type="evidence" value="ECO:0007669"/>
    <property type="project" value="UniProtKB-UniRule"/>
</dbReference>
<dbReference type="Gene3D" id="3.50.30.80">
    <property type="entry name" value="IlvD/EDD C-terminal domain-like"/>
    <property type="match status" value="1"/>
</dbReference>
<evidence type="ECO:0000256" key="8">
    <source>
        <dbReference type="ARBA" id="ARBA00023014"/>
    </source>
</evidence>
<evidence type="ECO:0000256" key="3">
    <source>
        <dbReference type="ARBA" id="ARBA00022605"/>
    </source>
</evidence>
<dbReference type="InterPro" id="IPR020558">
    <property type="entry name" value="DiOHA_6PGluconate_deHydtase_CS"/>
</dbReference>
<protein>
    <recommendedName>
        <fullName evidence="14 15">Dihydroxy-acid dehydratase</fullName>
        <shortName evidence="15">DAD</shortName>
        <ecNumber evidence="14 15">4.2.1.9</ecNumber>
    </recommendedName>
</protein>
<dbReference type="Pfam" id="PF24877">
    <property type="entry name" value="ILV_EDD_C"/>
    <property type="match status" value="1"/>
</dbReference>
<dbReference type="NCBIfam" id="NF002068">
    <property type="entry name" value="PRK00911.1"/>
    <property type="match status" value="1"/>
</dbReference>
<evidence type="ECO:0000256" key="10">
    <source>
        <dbReference type="ARBA" id="ARBA00023304"/>
    </source>
</evidence>
<keyword evidence="10 15" id="KW-0100">Branched-chain amino acid biosynthesis</keyword>
<dbReference type="FunFam" id="3.50.30.80:FF:000001">
    <property type="entry name" value="Dihydroxy-acid dehydratase"/>
    <property type="match status" value="1"/>
</dbReference>
<dbReference type="Proteomes" id="UP000242645">
    <property type="component" value="Chromosome"/>
</dbReference>
<evidence type="ECO:0000256" key="1">
    <source>
        <dbReference type="ARBA" id="ARBA00001946"/>
    </source>
</evidence>
<dbReference type="InterPro" id="IPR037237">
    <property type="entry name" value="IlvD/EDD_N"/>
</dbReference>
<dbReference type="EC" id="4.2.1.9" evidence="14 15"/>
<comment type="similarity">
    <text evidence="2 15">Belongs to the IlvD/Edd family.</text>
</comment>
<dbReference type="RefSeq" id="WP_096399156.1">
    <property type="nucleotide sequence ID" value="NZ_AP017368.1"/>
</dbReference>
<evidence type="ECO:0000256" key="7">
    <source>
        <dbReference type="ARBA" id="ARBA00023004"/>
    </source>
</evidence>
<dbReference type="GO" id="GO:0005829">
    <property type="term" value="C:cytosol"/>
    <property type="evidence" value="ECO:0007669"/>
    <property type="project" value="TreeGrafter"/>
</dbReference>
<keyword evidence="9 15" id="KW-0456">Lyase</keyword>
<dbReference type="KEGG" id="dtr:RSDT_0102"/>
<reference evidence="18 19" key="1">
    <citation type="journal article" date="2017" name="ISME J.">
        <title>Genome of 'Ca. Desulfovibrio trichonymphae', an H2-oxidizing bacterium in a tripartite symbiotic system within a protist cell in the termite gut.</title>
        <authorList>
            <person name="Kuwahara H."/>
            <person name="Yuki M."/>
            <person name="Izawa K."/>
            <person name="Ohkuma M."/>
            <person name="Hongoh Y."/>
        </authorList>
    </citation>
    <scope>NUCLEOTIDE SEQUENCE [LARGE SCALE GENOMIC DNA]</scope>
    <source>
        <strain evidence="18 19">Rs-N31</strain>
    </source>
</reference>
<comment type="pathway">
    <text evidence="12 15">Amino-acid biosynthesis; L-valine biosynthesis; L-valine from pyruvate: step 3/4.</text>
</comment>
<evidence type="ECO:0000256" key="5">
    <source>
        <dbReference type="ARBA" id="ARBA00022723"/>
    </source>
</evidence>
<comment type="catalytic activity">
    <reaction evidence="15">
        <text>(2R,3R)-2,3-dihydroxy-3-methylpentanoate = (S)-3-methyl-2-oxopentanoate + H2O</text>
        <dbReference type="Rhea" id="RHEA:27694"/>
        <dbReference type="ChEBI" id="CHEBI:15377"/>
        <dbReference type="ChEBI" id="CHEBI:35146"/>
        <dbReference type="ChEBI" id="CHEBI:49258"/>
        <dbReference type="EC" id="4.2.1.9"/>
    </reaction>
</comment>
<feature type="domain" description="Dihydroxy-acid/6-phosphogluconate dehydratase C-terminal" evidence="17">
    <location>
        <begin position="364"/>
        <end position="555"/>
    </location>
</feature>
<dbReference type="GO" id="GO:0009097">
    <property type="term" value="P:isoleucine biosynthetic process"/>
    <property type="evidence" value="ECO:0007669"/>
    <property type="project" value="UniProtKB-UniRule"/>
</dbReference>
<comment type="function">
    <text evidence="15">Functions in the biosynthesis of branched-chain amino acids. Catalyzes the dehydration of (2R,3R)-2,3-dihydroxy-3-methylpentanoate (2,3-dihydroxy-3-methylvalerate) into 2-oxo-3-methylpentanoate (2-oxo-3-methylvalerate) and of (2R)-2,3-dihydroxy-3-methylbutanoate (2,3-dihydroxyisovalerate) into 2-oxo-3-methylbutanoate (2-oxoisovalerate), the penultimate precursor to L-isoleucine and L-valine, respectively.</text>
</comment>
<dbReference type="AlphaFoldDB" id="A0A1J1DWZ5"/>
<evidence type="ECO:0000256" key="14">
    <source>
        <dbReference type="ARBA" id="ARBA00029490"/>
    </source>
</evidence>
<proteinExistence type="inferred from homology"/>
<evidence type="ECO:0000256" key="2">
    <source>
        <dbReference type="ARBA" id="ARBA00006486"/>
    </source>
</evidence>
<comment type="cofactor">
    <cofactor evidence="1 15">
        <name>Mg(2+)</name>
        <dbReference type="ChEBI" id="CHEBI:18420"/>
    </cofactor>
</comment>
<dbReference type="NCBIfam" id="TIGR00110">
    <property type="entry name" value="ilvD"/>
    <property type="match status" value="1"/>
</dbReference>
<keyword evidence="19" id="KW-1185">Reference proteome</keyword>
<dbReference type="GO" id="GO:0009099">
    <property type="term" value="P:L-valine biosynthetic process"/>
    <property type="evidence" value="ECO:0007669"/>
    <property type="project" value="UniProtKB-UniRule"/>
</dbReference>
<keyword evidence="4 15" id="KW-0001">2Fe-2S</keyword>
<dbReference type="PROSITE" id="PS00887">
    <property type="entry name" value="ILVD_EDD_2"/>
    <property type="match status" value="1"/>
</dbReference>
<evidence type="ECO:0000256" key="6">
    <source>
        <dbReference type="ARBA" id="ARBA00022842"/>
    </source>
</evidence>
<dbReference type="SUPFAM" id="SSF52016">
    <property type="entry name" value="LeuD/IlvD-like"/>
    <property type="match status" value="1"/>
</dbReference>
<keyword evidence="5 15" id="KW-0479">Metal-binding</keyword>
<comment type="pathway">
    <text evidence="13 15">Amino-acid biosynthesis; L-isoleucine biosynthesis; L-isoleucine from 2-oxobutanoate: step 3/4.</text>
</comment>
<dbReference type="EMBL" id="AP017368">
    <property type="protein sequence ID" value="BAV91614.1"/>
    <property type="molecule type" value="Genomic_DNA"/>
</dbReference>
<organism evidence="18 19">
    <name type="scientific">Candidatus Desulfovibrio trichonymphae</name>
    <dbReference type="NCBI Taxonomy" id="1725232"/>
    <lineage>
        <taxon>Bacteria</taxon>
        <taxon>Pseudomonadati</taxon>
        <taxon>Thermodesulfobacteriota</taxon>
        <taxon>Desulfovibrionia</taxon>
        <taxon>Desulfovibrionales</taxon>
        <taxon>Desulfovibrionaceae</taxon>
        <taxon>Desulfovibrio</taxon>
    </lineage>
</organism>
<evidence type="ECO:0000256" key="9">
    <source>
        <dbReference type="ARBA" id="ARBA00023239"/>
    </source>
</evidence>
<dbReference type="InterPro" id="IPR004404">
    <property type="entry name" value="DihydroxyA_deHydtase"/>
</dbReference>
<name>A0A1J1DWZ5_9BACT</name>
<dbReference type="UniPathway" id="UPA00047">
    <property type="reaction ID" value="UER00057"/>
</dbReference>
<feature type="binding site" evidence="15">
    <location>
        <position position="123"/>
    </location>
    <ligand>
        <name>Mg(2+)</name>
        <dbReference type="ChEBI" id="CHEBI:18420"/>
    </ligand>
</feature>
<feature type="active site" description="Proton acceptor" evidence="15">
    <location>
        <position position="474"/>
    </location>
</feature>
<feature type="domain" description="Dihydroxy-acid/6-phosphogluconate dehydratase N-terminal" evidence="16">
    <location>
        <begin position="34"/>
        <end position="352"/>
    </location>
</feature>